<evidence type="ECO:0000256" key="5">
    <source>
        <dbReference type="ARBA" id="ARBA00023242"/>
    </source>
</evidence>
<evidence type="ECO:0000313" key="9">
    <source>
        <dbReference type="EMBL" id="KQK20425.1"/>
    </source>
</evidence>
<comment type="similarity">
    <text evidence="6">Belongs to the AP2/ERF transcription factor family. ERF subfamily.</text>
</comment>
<dbReference type="EMBL" id="CM000880">
    <property type="protein sequence ID" value="KQK20425.1"/>
    <property type="molecule type" value="Genomic_DNA"/>
</dbReference>
<evidence type="ECO:0000313" key="11">
    <source>
        <dbReference type="Proteomes" id="UP000008810"/>
    </source>
</evidence>
<dbReference type="HOGENOM" id="CLU_056266_0_0_1"/>
<dbReference type="InterPro" id="IPR016177">
    <property type="entry name" value="DNA-bd_dom_sf"/>
</dbReference>
<proteinExistence type="inferred from homology"/>
<evidence type="ECO:0000259" key="8">
    <source>
        <dbReference type="PROSITE" id="PS51032"/>
    </source>
</evidence>
<feature type="compositionally biased region" description="Low complexity" evidence="7">
    <location>
        <begin position="209"/>
        <end position="221"/>
    </location>
</feature>
<dbReference type="CDD" id="cd00018">
    <property type="entry name" value="AP2"/>
    <property type="match status" value="1"/>
</dbReference>
<dbReference type="FunFam" id="3.30.730.10:FF:000005">
    <property type="entry name" value="ethylene-responsive transcription factor RAP2-11"/>
    <property type="match status" value="1"/>
</dbReference>
<gene>
    <name evidence="10" type="primary">LOC100843318</name>
    <name evidence="9" type="ORF">BRADI_1g54450v3</name>
</gene>
<evidence type="ECO:0000256" key="4">
    <source>
        <dbReference type="ARBA" id="ARBA00023163"/>
    </source>
</evidence>
<evidence type="ECO:0000256" key="2">
    <source>
        <dbReference type="ARBA" id="ARBA00023015"/>
    </source>
</evidence>
<reference evidence="9 10" key="1">
    <citation type="journal article" date="2010" name="Nature">
        <title>Genome sequencing and analysis of the model grass Brachypodium distachyon.</title>
        <authorList>
            <consortium name="International Brachypodium Initiative"/>
        </authorList>
    </citation>
    <scope>NUCLEOTIDE SEQUENCE [LARGE SCALE GENOMIC DNA]</scope>
    <source>
        <strain evidence="9">Bd21</strain>
        <strain evidence="10">cv. Bd21</strain>
    </source>
</reference>
<dbReference type="SUPFAM" id="SSF54171">
    <property type="entry name" value="DNA-binding domain"/>
    <property type="match status" value="1"/>
</dbReference>
<comment type="subcellular location">
    <subcellularLocation>
        <location evidence="1">Nucleus</location>
    </subcellularLocation>
</comment>
<protein>
    <recommendedName>
        <fullName evidence="8">AP2/ERF domain-containing protein</fullName>
    </recommendedName>
</protein>
<evidence type="ECO:0000313" key="10">
    <source>
        <dbReference type="EnsemblPlants" id="KQK20425"/>
    </source>
</evidence>
<dbReference type="PANTHER" id="PTHR31194">
    <property type="entry name" value="SHN SHINE , DNA BINDING / TRANSCRIPTION FACTOR"/>
    <property type="match status" value="1"/>
</dbReference>
<organism evidence="9">
    <name type="scientific">Brachypodium distachyon</name>
    <name type="common">Purple false brome</name>
    <name type="synonym">Trachynia distachya</name>
    <dbReference type="NCBI Taxonomy" id="15368"/>
    <lineage>
        <taxon>Eukaryota</taxon>
        <taxon>Viridiplantae</taxon>
        <taxon>Streptophyta</taxon>
        <taxon>Embryophyta</taxon>
        <taxon>Tracheophyta</taxon>
        <taxon>Spermatophyta</taxon>
        <taxon>Magnoliopsida</taxon>
        <taxon>Liliopsida</taxon>
        <taxon>Poales</taxon>
        <taxon>Poaceae</taxon>
        <taxon>BOP clade</taxon>
        <taxon>Pooideae</taxon>
        <taxon>Stipodae</taxon>
        <taxon>Brachypodieae</taxon>
        <taxon>Brachypodium</taxon>
    </lineage>
</organism>
<dbReference type="Pfam" id="PF00847">
    <property type="entry name" value="AP2"/>
    <property type="match status" value="1"/>
</dbReference>
<dbReference type="PROSITE" id="PS51032">
    <property type="entry name" value="AP2_ERF"/>
    <property type="match status" value="1"/>
</dbReference>
<feature type="domain" description="AP2/ERF" evidence="8">
    <location>
        <begin position="27"/>
        <end position="85"/>
    </location>
</feature>
<name>I1H2S3_BRADI</name>
<dbReference type="OrthoDB" id="773121at2759"/>
<dbReference type="SMART" id="SM00380">
    <property type="entry name" value="AP2"/>
    <property type="match status" value="1"/>
</dbReference>
<dbReference type="RefSeq" id="XP_010228242.1">
    <property type="nucleotide sequence ID" value="XM_010229940.3"/>
</dbReference>
<reference evidence="10" key="3">
    <citation type="submission" date="2018-08" db="UniProtKB">
        <authorList>
            <consortium name="EnsemblPlants"/>
        </authorList>
    </citation>
    <scope>IDENTIFICATION</scope>
    <source>
        <strain evidence="10">cv. Bd21</strain>
    </source>
</reference>
<accession>I1H2S3</accession>
<evidence type="ECO:0000256" key="1">
    <source>
        <dbReference type="ARBA" id="ARBA00004123"/>
    </source>
</evidence>
<dbReference type="GeneID" id="100843318"/>
<evidence type="ECO:0000256" key="7">
    <source>
        <dbReference type="SAM" id="MobiDB-lite"/>
    </source>
</evidence>
<dbReference type="Proteomes" id="UP000008810">
    <property type="component" value="Chromosome 1"/>
</dbReference>
<dbReference type="eggNOG" id="ENOG502QSNC">
    <property type="taxonomic scope" value="Eukaryota"/>
</dbReference>
<keyword evidence="2" id="KW-0805">Transcription regulation</keyword>
<dbReference type="Gene3D" id="3.30.730.10">
    <property type="entry name" value="AP2/ERF domain"/>
    <property type="match status" value="1"/>
</dbReference>
<dbReference type="InterPro" id="IPR050913">
    <property type="entry name" value="AP2/ERF_ERF"/>
</dbReference>
<evidence type="ECO:0000256" key="3">
    <source>
        <dbReference type="ARBA" id="ARBA00023125"/>
    </source>
</evidence>
<keyword evidence="3" id="KW-0238">DNA-binding</keyword>
<dbReference type="EnsemblPlants" id="KQK20425">
    <property type="protein sequence ID" value="KQK20425"/>
    <property type="gene ID" value="BRADI_1g54450v3"/>
</dbReference>
<feature type="region of interest" description="Disordered" evidence="7">
    <location>
        <begin position="204"/>
        <end position="223"/>
    </location>
</feature>
<dbReference type="KEGG" id="bdi:100843318"/>
<reference evidence="9" key="2">
    <citation type="submission" date="2017-06" db="EMBL/GenBank/DDBJ databases">
        <title>WGS assembly of Brachypodium distachyon.</title>
        <authorList>
            <consortium name="The International Brachypodium Initiative"/>
            <person name="Lucas S."/>
            <person name="Harmon-Smith M."/>
            <person name="Lail K."/>
            <person name="Tice H."/>
            <person name="Grimwood J."/>
            <person name="Bruce D."/>
            <person name="Barry K."/>
            <person name="Shu S."/>
            <person name="Lindquist E."/>
            <person name="Wang M."/>
            <person name="Pitluck S."/>
            <person name="Vogel J.P."/>
            <person name="Garvin D.F."/>
            <person name="Mockler T.C."/>
            <person name="Schmutz J."/>
            <person name="Rokhsar D."/>
            <person name="Bevan M.W."/>
        </authorList>
    </citation>
    <scope>NUCLEOTIDE SEQUENCE</scope>
    <source>
        <strain evidence="9">Bd21</strain>
    </source>
</reference>
<dbReference type="InterPro" id="IPR001471">
    <property type="entry name" value="AP2/ERF_dom"/>
</dbReference>
<evidence type="ECO:0000256" key="6">
    <source>
        <dbReference type="ARBA" id="ARBA00024343"/>
    </source>
</evidence>
<keyword evidence="11" id="KW-1185">Reference proteome</keyword>
<dbReference type="OMA" id="HQWISHG"/>
<dbReference type="Gramene" id="KQK20425">
    <property type="protein sequence ID" value="KQK20425"/>
    <property type="gene ID" value="BRADI_1g54450v3"/>
</dbReference>
<sequence length="256" mass="27562">MELQFQQQQRQAECQAKGRRRSSSKCKFVGVRQRPSGRWVAEIKDTTAHKIRVWLGTFETAEDAARAYDEAACLLRGSNTRTNFAAAVSPSPLTSRIRTLLTHKKLKKHTAPPQLSMAHGYGHAGPIVADAAGSSTSSSSSISFPMSSSNQQQRVADKSYMAYQLIDRFDQQPWTAALGASVSPVAAGDAHGPVIPADVMRMGKKEDSGSASASPGAAMSGVVQEQDRGFDIGSDPCGSLWDLPPICQLSCRSLMY</sequence>
<dbReference type="STRING" id="15368.I1H2S3"/>
<dbReference type="GO" id="GO:0003700">
    <property type="term" value="F:DNA-binding transcription factor activity"/>
    <property type="evidence" value="ECO:0000318"/>
    <property type="project" value="GO_Central"/>
</dbReference>
<dbReference type="AlphaFoldDB" id="I1H2S3"/>
<dbReference type="GO" id="GO:0000976">
    <property type="term" value="F:transcription cis-regulatory region binding"/>
    <property type="evidence" value="ECO:0000318"/>
    <property type="project" value="GO_Central"/>
</dbReference>
<dbReference type="GO" id="GO:0005634">
    <property type="term" value="C:nucleus"/>
    <property type="evidence" value="ECO:0000318"/>
    <property type="project" value="GO_Central"/>
</dbReference>
<dbReference type="PANTHER" id="PTHR31194:SF1">
    <property type="entry name" value="ETHYLENE-RESPONSIVE TRANSCRIPTION FACTOR ERN2"/>
    <property type="match status" value="1"/>
</dbReference>
<dbReference type="InterPro" id="IPR036955">
    <property type="entry name" value="AP2/ERF_dom_sf"/>
</dbReference>
<dbReference type="PRINTS" id="PR00367">
    <property type="entry name" value="ETHRSPELEMNT"/>
</dbReference>
<keyword evidence="4" id="KW-0804">Transcription</keyword>
<keyword evidence="5" id="KW-0539">Nucleus</keyword>